<dbReference type="Proteomes" id="UP000009022">
    <property type="component" value="Unassembled WGS sequence"/>
</dbReference>
<feature type="signal peptide" evidence="1">
    <location>
        <begin position="1"/>
        <end position="20"/>
    </location>
</feature>
<keyword evidence="4" id="KW-1185">Reference proteome</keyword>
<evidence type="ECO:0000256" key="1">
    <source>
        <dbReference type="SAM" id="SignalP"/>
    </source>
</evidence>
<dbReference type="AlphaFoldDB" id="B3RJW3"/>
<dbReference type="Pfam" id="PF06468">
    <property type="entry name" value="Spond_N"/>
    <property type="match status" value="1"/>
</dbReference>
<name>B3RJW3_TRIAD</name>
<dbReference type="PhylomeDB" id="B3RJW3"/>
<dbReference type="HOGENOM" id="CLU_034407_2_0_1"/>
<gene>
    <name evidence="3" type="ORF">TRIADDRAFT_52699</name>
</gene>
<reference evidence="3 4" key="1">
    <citation type="journal article" date="2008" name="Nature">
        <title>The Trichoplax genome and the nature of placozoans.</title>
        <authorList>
            <person name="Srivastava M."/>
            <person name="Begovic E."/>
            <person name="Chapman J."/>
            <person name="Putnam N.H."/>
            <person name="Hellsten U."/>
            <person name="Kawashima T."/>
            <person name="Kuo A."/>
            <person name="Mitros T."/>
            <person name="Salamov A."/>
            <person name="Carpenter M.L."/>
            <person name="Signorovitch A.Y."/>
            <person name="Moreno M.A."/>
            <person name="Kamm K."/>
            <person name="Grimwood J."/>
            <person name="Schmutz J."/>
            <person name="Shapiro H."/>
            <person name="Grigoriev I.V."/>
            <person name="Buss L.W."/>
            <person name="Schierwater B."/>
            <person name="Dellaporta S.L."/>
            <person name="Rokhsar D.S."/>
        </authorList>
    </citation>
    <scope>NUCLEOTIDE SEQUENCE [LARGE SCALE GENOMIC DNA]</scope>
    <source>
        <strain evidence="3 4">Grell-BS-1999</strain>
    </source>
</reference>
<evidence type="ECO:0000313" key="3">
    <source>
        <dbReference type="EMBL" id="EDV29855.1"/>
    </source>
</evidence>
<dbReference type="InterPro" id="IPR009465">
    <property type="entry name" value="Spondin_N"/>
</dbReference>
<dbReference type="FunCoup" id="B3RJW3">
    <property type="interactions" value="53"/>
</dbReference>
<keyword evidence="1" id="KW-0732">Signal</keyword>
<dbReference type="PANTHER" id="PTHR11311">
    <property type="entry name" value="SPONDIN"/>
    <property type="match status" value="1"/>
</dbReference>
<dbReference type="Gene3D" id="2.60.40.2130">
    <property type="entry name" value="F-spondin domain"/>
    <property type="match status" value="1"/>
</dbReference>
<accession>B3RJW3</accession>
<evidence type="ECO:0000313" key="4">
    <source>
        <dbReference type="Proteomes" id="UP000009022"/>
    </source>
</evidence>
<dbReference type="OrthoDB" id="6090599at2759"/>
<organism evidence="3 4">
    <name type="scientific">Trichoplax adhaerens</name>
    <name type="common">Trichoplax reptans</name>
    <dbReference type="NCBI Taxonomy" id="10228"/>
    <lineage>
        <taxon>Eukaryota</taxon>
        <taxon>Metazoa</taxon>
        <taxon>Placozoa</taxon>
        <taxon>Uniplacotomia</taxon>
        <taxon>Trichoplacea</taxon>
        <taxon>Trichoplacidae</taxon>
        <taxon>Trichoplax</taxon>
    </lineage>
</organism>
<dbReference type="InterPro" id="IPR051418">
    <property type="entry name" value="Spondin/Thrombospondin_T1"/>
</dbReference>
<feature type="chain" id="PRO_5002798304" description="Spondin domain-containing protein" evidence="1">
    <location>
        <begin position="21"/>
        <end position="244"/>
    </location>
</feature>
<dbReference type="PROSITE" id="PS51020">
    <property type="entry name" value="SPONDIN"/>
    <property type="match status" value="1"/>
</dbReference>
<dbReference type="EMBL" id="DS985241">
    <property type="protein sequence ID" value="EDV29855.1"/>
    <property type="molecule type" value="Genomic_DNA"/>
</dbReference>
<dbReference type="CTD" id="6750271"/>
<proteinExistence type="predicted"/>
<protein>
    <recommendedName>
        <fullName evidence="2">Spondin domain-containing protein</fullName>
    </recommendedName>
</protein>
<dbReference type="RefSeq" id="XP_002109057.1">
    <property type="nucleotide sequence ID" value="XM_002109021.1"/>
</dbReference>
<sequence length="244" mass="26513">MCKYTLITILLSLIITRTLGASSTSCCTSGSATYTVVFTGLWANNNNYPNYPTNFPHWSPLIGAIHSPAVTVYAYGQYASTQVKSVAENGNAVPLKALLEPMTNNVKQVFVSTGSSLQPTATYSVTVNVDNNFNLLSALTMIAPSPDWCVGVDRVNFCTSSCGFIASKTIDLYLWDAGTKAAATEQYSYTGSLTRVPIYQIKTSNQSASVFYRANGQSLLPYARLQLTRVSQNLLSPRKYSFIA</sequence>
<dbReference type="InParanoid" id="B3RJW3"/>
<dbReference type="GeneID" id="6750271"/>
<dbReference type="FunFam" id="2.60.40.2130:FF:000005">
    <property type="entry name" value="Spondin-1"/>
    <property type="match status" value="1"/>
</dbReference>
<dbReference type="KEGG" id="tad:TRIADDRAFT_52699"/>
<evidence type="ECO:0000259" key="2">
    <source>
        <dbReference type="PROSITE" id="PS51020"/>
    </source>
</evidence>
<dbReference type="eggNOG" id="KOG3539">
    <property type="taxonomic scope" value="Eukaryota"/>
</dbReference>
<dbReference type="PANTHER" id="PTHR11311:SF15">
    <property type="entry name" value="SPONDIN-2"/>
    <property type="match status" value="1"/>
</dbReference>
<dbReference type="NCBIfam" id="NF038123">
    <property type="entry name" value="NF038123_dom"/>
    <property type="match status" value="1"/>
</dbReference>
<feature type="domain" description="Spondin" evidence="2">
    <location>
        <begin position="22"/>
        <end position="209"/>
    </location>
</feature>
<dbReference type="InterPro" id="IPR038678">
    <property type="entry name" value="Spondin_N_sf"/>
</dbReference>
<dbReference type="OMA" id="VENNDWI"/>